<feature type="domain" description="C2H2-type" evidence="9">
    <location>
        <begin position="99"/>
        <end position="131"/>
    </location>
</feature>
<dbReference type="InterPro" id="IPR044653">
    <property type="entry name" value="AZF1/2/3-like"/>
</dbReference>
<organism evidence="10 11">
    <name type="scientific">Trapa incisa</name>
    <dbReference type="NCBI Taxonomy" id="236973"/>
    <lineage>
        <taxon>Eukaryota</taxon>
        <taxon>Viridiplantae</taxon>
        <taxon>Streptophyta</taxon>
        <taxon>Embryophyta</taxon>
        <taxon>Tracheophyta</taxon>
        <taxon>Spermatophyta</taxon>
        <taxon>Magnoliopsida</taxon>
        <taxon>eudicotyledons</taxon>
        <taxon>Gunneridae</taxon>
        <taxon>Pentapetalae</taxon>
        <taxon>rosids</taxon>
        <taxon>malvids</taxon>
        <taxon>Myrtales</taxon>
        <taxon>Lythraceae</taxon>
        <taxon>Trapa</taxon>
    </lineage>
</organism>
<keyword evidence="6" id="KW-0804">Transcription</keyword>
<reference evidence="10 11" key="1">
    <citation type="journal article" date="2023" name="Hortic Res">
        <title>Pangenome of water caltrop reveals structural variations and asymmetric subgenome divergence after allopolyploidization.</title>
        <authorList>
            <person name="Zhang X."/>
            <person name="Chen Y."/>
            <person name="Wang L."/>
            <person name="Yuan Y."/>
            <person name="Fang M."/>
            <person name="Shi L."/>
            <person name="Lu R."/>
            <person name="Comes H.P."/>
            <person name="Ma Y."/>
            <person name="Chen Y."/>
            <person name="Huang G."/>
            <person name="Zhou Y."/>
            <person name="Zheng Z."/>
            <person name="Qiu Y."/>
        </authorList>
    </citation>
    <scope>NUCLEOTIDE SEQUENCE [LARGE SCALE GENOMIC DNA]</scope>
    <source>
        <tissue evidence="10">Roots</tissue>
    </source>
</reference>
<evidence type="ECO:0000313" key="11">
    <source>
        <dbReference type="Proteomes" id="UP001345219"/>
    </source>
</evidence>
<keyword evidence="4" id="KW-0862">Zinc</keyword>
<dbReference type="PROSITE" id="PS50157">
    <property type="entry name" value="ZINC_FINGER_C2H2_2"/>
    <property type="match status" value="4"/>
</dbReference>
<feature type="domain" description="C2H2-type" evidence="9">
    <location>
        <begin position="339"/>
        <end position="361"/>
    </location>
</feature>
<proteinExistence type="predicted"/>
<evidence type="ECO:0000256" key="8">
    <source>
        <dbReference type="SAM" id="MobiDB-lite"/>
    </source>
</evidence>
<keyword evidence="3 7" id="KW-0863">Zinc-finger</keyword>
<dbReference type="SMART" id="SM00355">
    <property type="entry name" value="ZnF_C2H2"/>
    <property type="match status" value="4"/>
</dbReference>
<feature type="compositionally biased region" description="Basic and acidic residues" evidence="8">
    <location>
        <begin position="12"/>
        <end position="23"/>
    </location>
</feature>
<dbReference type="InterPro" id="IPR013087">
    <property type="entry name" value="Znf_C2H2_type"/>
</dbReference>
<protein>
    <recommendedName>
        <fullName evidence="9">C2H2-type domain-containing protein</fullName>
    </recommendedName>
</protein>
<dbReference type="Proteomes" id="UP001345219">
    <property type="component" value="Chromosome 13"/>
</dbReference>
<feature type="compositionally biased region" description="Polar residues" evidence="8">
    <location>
        <begin position="1"/>
        <end position="11"/>
    </location>
</feature>
<keyword evidence="11" id="KW-1185">Reference proteome</keyword>
<dbReference type="GO" id="GO:0005634">
    <property type="term" value="C:nucleus"/>
    <property type="evidence" value="ECO:0007669"/>
    <property type="project" value="TreeGrafter"/>
</dbReference>
<dbReference type="GO" id="GO:0008270">
    <property type="term" value="F:zinc ion binding"/>
    <property type="evidence" value="ECO:0007669"/>
    <property type="project" value="UniProtKB-KW"/>
</dbReference>
<dbReference type="GO" id="GO:0000976">
    <property type="term" value="F:transcription cis-regulatory region binding"/>
    <property type="evidence" value="ECO:0007669"/>
    <property type="project" value="TreeGrafter"/>
</dbReference>
<dbReference type="SUPFAM" id="SSF57667">
    <property type="entry name" value="beta-beta-alpha zinc fingers"/>
    <property type="match status" value="2"/>
</dbReference>
<dbReference type="InterPro" id="IPR036236">
    <property type="entry name" value="Znf_C2H2_sf"/>
</dbReference>
<feature type="domain" description="C2H2-type" evidence="9">
    <location>
        <begin position="264"/>
        <end position="291"/>
    </location>
</feature>
<evidence type="ECO:0000256" key="6">
    <source>
        <dbReference type="ARBA" id="ARBA00023163"/>
    </source>
</evidence>
<dbReference type="PANTHER" id="PTHR45988">
    <property type="entry name" value="C2H2 TYPE ZINC FINGER TRANSCRIPTION FACTOR FAMILY-RELATED"/>
    <property type="match status" value="1"/>
</dbReference>
<feature type="domain" description="C2H2-type" evidence="9">
    <location>
        <begin position="53"/>
        <end position="80"/>
    </location>
</feature>
<evidence type="ECO:0000313" key="10">
    <source>
        <dbReference type="EMBL" id="KAK4780113.1"/>
    </source>
</evidence>
<keyword evidence="5" id="KW-0805">Transcription regulation</keyword>
<feature type="region of interest" description="Disordered" evidence="8">
    <location>
        <begin position="209"/>
        <end position="232"/>
    </location>
</feature>
<evidence type="ECO:0000256" key="5">
    <source>
        <dbReference type="ARBA" id="ARBA00023015"/>
    </source>
</evidence>
<evidence type="ECO:0000256" key="3">
    <source>
        <dbReference type="ARBA" id="ARBA00022771"/>
    </source>
</evidence>
<dbReference type="AlphaFoldDB" id="A0AAN7LC51"/>
<feature type="region of interest" description="Disordered" evidence="8">
    <location>
        <begin position="379"/>
        <end position="416"/>
    </location>
</feature>
<evidence type="ECO:0000256" key="4">
    <source>
        <dbReference type="ARBA" id="ARBA00022833"/>
    </source>
</evidence>
<dbReference type="PANTHER" id="PTHR45988:SF18">
    <property type="entry name" value="C2H2-TYPE ZINC FINGER FAMILY PROTEIN"/>
    <property type="match status" value="1"/>
</dbReference>
<accession>A0AAN7LC51</accession>
<name>A0AAN7LC51_9MYRT</name>
<gene>
    <name evidence="10" type="ORF">SAY87_016219</name>
</gene>
<keyword evidence="1" id="KW-0479">Metal-binding</keyword>
<feature type="compositionally biased region" description="Basic and acidic residues" evidence="8">
    <location>
        <begin position="210"/>
        <end position="223"/>
    </location>
</feature>
<feature type="region of interest" description="Disordered" evidence="8">
    <location>
        <begin position="122"/>
        <end position="147"/>
    </location>
</feature>
<evidence type="ECO:0000256" key="1">
    <source>
        <dbReference type="ARBA" id="ARBA00022723"/>
    </source>
</evidence>
<dbReference type="Pfam" id="PF13912">
    <property type="entry name" value="zf-C2H2_6"/>
    <property type="match status" value="3"/>
</dbReference>
<comment type="caution">
    <text evidence="10">The sequence shown here is derived from an EMBL/GenBank/DDBJ whole genome shotgun (WGS) entry which is preliminary data.</text>
</comment>
<evidence type="ECO:0000256" key="2">
    <source>
        <dbReference type="ARBA" id="ARBA00022737"/>
    </source>
</evidence>
<dbReference type="Pfam" id="PF00096">
    <property type="entry name" value="zf-C2H2"/>
    <property type="match status" value="1"/>
</dbReference>
<dbReference type="EMBL" id="JAXIOK010000001">
    <property type="protein sequence ID" value="KAK4780113.1"/>
    <property type="molecule type" value="Genomic_DNA"/>
</dbReference>
<evidence type="ECO:0000256" key="7">
    <source>
        <dbReference type="PROSITE-ProRule" id="PRU00042"/>
    </source>
</evidence>
<evidence type="ECO:0000259" key="9">
    <source>
        <dbReference type="PROSITE" id="PS50157"/>
    </source>
</evidence>
<keyword evidence="2" id="KW-0677">Repeat</keyword>
<dbReference type="GO" id="GO:0003700">
    <property type="term" value="F:DNA-binding transcription factor activity"/>
    <property type="evidence" value="ECO:0007669"/>
    <property type="project" value="InterPro"/>
</dbReference>
<dbReference type="PROSITE" id="PS00028">
    <property type="entry name" value="ZINC_FINGER_C2H2_1"/>
    <property type="match status" value="4"/>
</dbReference>
<dbReference type="Gene3D" id="3.30.160.60">
    <property type="entry name" value="Classic Zinc Finger"/>
    <property type="match status" value="2"/>
</dbReference>
<feature type="region of interest" description="Disordered" evidence="8">
    <location>
        <begin position="1"/>
        <end position="23"/>
    </location>
</feature>
<sequence>MDINNFQSEEITQMKEKDSDPLDHIQNTDLLSLKLNTLKPDQESLLEQISKTRICHFCGREFANRKALGGHIRIHSPATRNNRAMPSKIVGHLIKQRNHVCKICNRVFQPQKSLFGHMRFHPERTHRGHRPPSSEEQSKSPSSNLEDSCHEMKEAQSCCGHGEVSSTGIRDLLKDVPNWSMTNKRGRHSTSQAARGLMSLSFVGTASPCKSDEYPPKKLKAEGKNSGTKARRKGNHIQVQVQPASLTVKKFSQNLSLNPRQATYKCNDCGRIFSTFQALGGHRSSHNKDKENTPALHNRCSWPDSPASSGIASAALGQSNKEEAIMGEQSAGNTSGGTHQCGICTRSFSTRQALGGHKRCHWTAVGQQCTDNLSLDLTGDSSPRDQVGQAEQGTLDIDLNKPPPMEDEGRFVYGLN</sequence>